<organism evidence="5">
    <name type="scientific">Anopheles funestus</name>
    <name type="common">African malaria mosquito</name>
    <dbReference type="NCBI Taxonomy" id="62324"/>
    <lineage>
        <taxon>Eukaryota</taxon>
        <taxon>Metazoa</taxon>
        <taxon>Ecdysozoa</taxon>
        <taxon>Arthropoda</taxon>
        <taxon>Hexapoda</taxon>
        <taxon>Insecta</taxon>
        <taxon>Pterygota</taxon>
        <taxon>Neoptera</taxon>
        <taxon>Endopterygota</taxon>
        <taxon>Diptera</taxon>
        <taxon>Nematocera</taxon>
        <taxon>Culicoidea</taxon>
        <taxon>Culicidae</taxon>
        <taxon>Anophelinae</taxon>
        <taxon>Anopheles</taxon>
    </lineage>
</organism>
<dbReference type="SMART" id="SM00235">
    <property type="entry name" value="ZnMc"/>
    <property type="match status" value="2"/>
</dbReference>
<dbReference type="VEuPathDB" id="VectorBase:AFUN2_012067"/>
<feature type="disulfide bond" evidence="1">
    <location>
        <begin position="417"/>
        <end position="439"/>
    </location>
</feature>
<feature type="disulfide bond" evidence="1">
    <location>
        <begin position="137"/>
        <end position="159"/>
    </location>
</feature>
<dbReference type="SUPFAM" id="SSF55486">
    <property type="entry name" value="Metalloproteases ('zincins'), catalytic domain"/>
    <property type="match status" value="2"/>
</dbReference>
<dbReference type="PANTHER" id="PTHR10127">
    <property type="entry name" value="DISCOIDIN, CUB, EGF, LAMININ , AND ZINC METALLOPROTEASE DOMAIN CONTAINING"/>
    <property type="match status" value="1"/>
</dbReference>
<keyword evidence="1 2" id="KW-0645">Protease</keyword>
<keyword evidence="1 2" id="KW-0482">Metalloprotease</keyword>
<evidence type="ECO:0000256" key="2">
    <source>
        <dbReference type="RuleBase" id="RU361183"/>
    </source>
</evidence>
<dbReference type="GO" id="GO:0006508">
    <property type="term" value="P:proteolysis"/>
    <property type="evidence" value="ECO:0007669"/>
    <property type="project" value="UniProtKB-KW"/>
</dbReference>
<dbReference type="CDD" id="cd04280">
    <property type="entry name" value="ZnMc_astacin_like"/>
    <property type="match status" value="2"/>
</dbReference>
<feature type="binding site" evidence="1">
    <location>
        <position position="448"/>
    </location>
    <ligand>
        <name>Zn(2+)</name>
        <dbReference type="ChEBI" id="CHEBI:29105"/>
        <note>catalytic</note>
    </ligand>
</feature>
<dbReference type="GO" id="GO:0008270">
    <property type="term" value="F:zinc ion binding"/>
    <property type="evidence" value="ECO:0007669"/>
    <property type="project" value="UniProtKB-UniRule"/>
</dbReference>
<keyword evidence="1 2" id="KW-0862">Zinc</keyword>
<protein>
    <recommendedName>
        <fullName evidence="2">Metalloendopeptidase</fullName>
        <ecNumber evidence="2">3.4.24.-</ecNumber>
    </recommendedName>
</protein>
<keyword evidence="1 2" id="KW-0479">Metal-binding</keyword>
<feature type="transmembrane region" description="Helical" evidence="3">
    <location>
        <begin position="6"/>
        <end position="26"/>
    </location>
</feature>
<feature type="binding site" evidence="1">
    <location>
        <position position="168"/>
    </location>
    <ligand>
        <name>Zn(2+)</name>
        <dbReference type="ChEBI" id="CHEBI:29105"/>
        <note>catalytic</note>
    </ligand>
</feature>
<feature type="binding site" evidence="1">
    <location>
        <position position="452"/>
    </location>
    <ligand>
        <name>Zn(2+)</name>
        <dbReference type="ChEBI" id="CHEBI:29105"/>
        <note>catalytic</note>
    </ligand>
</feature>
<dbReference type="PANTHER" id="PTHR10127:SF883">
    <property type="entry name" value="ZINC METALLOPROTEINASE NAS-8"/>
    <property type="match status" value="1"/>
</dbReference>
<comment type="cofactor">
    <cofactor evidence="1 2">
        <name>Zn(2+)</name>
        <dbReference type="ChEBI" id="CHEBI:29105"/>
    </cofactor>
    <text evidence="1 2">Binds 1 zinc ion per subunit.</text>
</comment>
<dbReference type="VEuPathDB" id="VectorBase:AFUN003827"/>
<feature type="domain" description="Peptidase M12A" evidence="4">
    <location>
        <begin position="71"/>
        <end position="278"/>
    </location>
</feature>
<dbReference type="InterPro" id="IPR006026">
    <property type="entry name" value="Peptidase_Metallo"/>
</dbReference>
<evidence type="ECO:0000256" key="3">
    <source>
        <dbReference type="SAM" id="Phobius"/>
    </source>
</evidence>
<evidence type="ECO:0000256" key="1">
    <source>
        <dbReference type="PROSITE-ProRule" id="PRU01211"/>
    </source>
</evidence>
<reference evidence="5" key="1">
    <citation type="submission" date="2020-05" db="UniProtKB">
        <authorList>
            <consortium name="EnsemblMetazoa"/>
        </authorList>
    </citation>
    <scope>IDENTIFICATION</scope>
    <source>
        <strain evidence="5">FUMOZ</strain>
    </source>
</reference>
<dbReference type="PRINTS" id="PR00480">
    <property type="entry name" value="ASTACIN"/>
</dbReference>
<feature type="active site" evidence="1">
    <location>
        <position position="169"/>
    </location>
</feature>
<sequence>MELLNYFIIVAMAICLVQLSVGKISLDYTKRSKEVGNRLRMKKLPGYPHEYGFGYYYQGDILLRPGEKSRIAITRPTNYDVWPNATVPYEIFAFFTDEERALLDKAFEQYANKTCVRFVQRTEEAQYVTITNFDEGCYSNIGRNLNPENNMLNLQSPNCMRTLRTPVHELMHTLGFLHEQARRDRDTYIQFFPQNLAPKYQNAKFINTNYGIYNRSSTTYGVPYNYGSVMHYSRFAGAATSIFPVLVRRDNASAELGNNYGLSDGDQQFSLRRGLTYNKAMKLLNYFIIVAVAICLVQLSVGLKLSDYTKPSKEVGKLLRSKKLPGYPHEYGFGYYYQGDILLRPGKKNRFAITDPFDFDLWPNATVPYVIQADFTAGETETLMAAFAQFEAKTCVRFVQRTEELQYVTITNKKEGCYSNVGRNPDPGNSMLNLQTPGCMRSVGTPVHEMMHTLGFLHEQSRPDRDLYVDVFPENLRPEYQSPDFISVNFGIYDGPSTTYGVPYNYGSVMHYSRLAGAASINSPVLTNKQAWFGDFGNEDGLSDDDVTQLLARYCANNNIQ</sequence>
<feature type="binding site" evidence="1">
    <location>
        <position position="172"/>
    </location>
    <ligand>
        <name>Zn(2+)</name>
        <dbReference type="ChEBI" id="CHEBI:29105"/>
        <note>catalytic</note>
    </ligand>
</feature>
<name>A0A182RCB1_ANOFN</name>
<dbReference type="PROSITE" id="PS51864">
    <property type="entry name" value="ASTACIN"/>
    <property type="match status" value="2"/>
</dbReference>
<dbReference type="Pfam" id="PF01400">
    <property type="entry name" value="Astacin"/>
    <property type="match status" value="2"/>
</dbReference>
<feature type="active site" evidence="1">
    <location>
        <position position="449"/>
    </location>
</feature>
<keyword evidence="3" id="KW-1133">Transmembrane helix</keyword>
<accession>A0A182RCB1</accession>
<proteinExistence type="predicted"/>
<dbReference type="Gene3D" id="3.40.390.10">
    <property type="entry name" value="Collagenase (Catalytic Domain)"/>
    <property type="match status" value="2"/>
</dbReference>
<keyword evidence="1 2" id="KW-0378">Hydrolase</keyword>
<dbReference type="InterPro" id="IPR034035">
    <property type="entry name" value="Astacin-like_dom"/>
</dbReference>
<dbReference type="EnsemblMetazoa" id="AFUN003827-RA">
    <property type="protein sequence ID" value="AFUN003827-PA"/>
    <property type="gene ID" value="AFUN003827"/>
</dbReference>
<keyword evidence="3" id="KW-0812">Transmembrane</keyword>
<evidence type="ECO:0000259" key="4">
    <source>
        <dbReference type="PROSITE" id="PS51864"/>
    </source>
</evidence>
<feature type="binding site" evidence="1">
    <location>
        <position position="178"/>
    </location>
    <ligand>
        <name>Zn(2+)</name>
        <dbReference type="ChEBI" id="CHEBI:29105"/>
        <note>catalytic</note>
    </ligand>
</feature>
<feature type="binding site" evidence="1">
    <location>
        <position position="458"/>
    </location>
    <ligand>
        <name>Zn(2+)</name>
        <dbReference type="ChEBI" id="CHEBI:29105"/>
        <note>catalytic</note>
    </ligand>
</feature>
<keyword evidence="3" id="KW-0472">Membrane</keyword>
<dbReference type="STRING" id="62324.A0A182RCB1"/>
<feature type="domain" description="Peptidase M12A" evidence="4">
    <location>
        <begin position="351"/>
        <end position="556"/>
    </location>
</feature>
<dbReference type="InterPro" id="IPR001506">
    <property type="entry name" value="Peptidase_M12A"/>
</dbReference>
<evidence type="ECO:0000313" key="5">
    <source>
        <dbReference type="EnsemblMetazoa" id="AFUN003827-PA"/>
    </source>
</evidence>
<dbReference type="AlphaFoldDB" id="A0A182RCB1"/>
<keyword evidence="1" id="KW-1015">Disulfide bond</keyword>
<comment type="caution">
    <text evidence="1">Lacks conserved residue(s) required for the propagation of feature annotation.</text>
</comment>
<dbReference type="GO" id="GO:0004222">
    <property type="term" value="F:metalloendopeptidase activity"/>
    <property type="evidence" value="ECO:0007669"/>
    <property type="project" value="UniProtKB-UniRule"/>
</dbReference>
<feature type="transmembrane region" description="Helical" evidence="3">
    <location>
        <begin position="283"/>
        <end position="303"/>
    </location>
</feature>
<dbReference type="EC" id="3.4.24.-" evidence="2"/>
<dbReference type="InterPro" id="IPR024079">
    <property type="entry name" value="MetalloPept_cat_dom_sf"/>
</dbReference>